<dbReference type="PRINTS" id="PR01217">
    <property type="entry name" value="PRICHEXTENSN"/>
</dbReference>
<dbReference type="EMBL" id="SIDB01000007">
    <property type="protein sequence ID" value="KAI3430404.1"/>
    <property type="molecule type" value="Genomic_DNA"/>
</dbReference>
<protein>
    <recommendedName>
        <fullName evidence="4">NodB homology domain-containing protein</fullName>
    </recommendedName>
</protein>
<feature type="compositionally biased region" description="Pro residues" evidence="1">
    <location>
        <begin position="345"/>
        <end position="385"/>
    </location>
</feature>
<keyword evidence="2" id="KW-0812">Transmembrane</keyword>
<feature type="region of interest" description="Disordered" evidence="1">
    <location>
        <begin position="550"/>
        <end position="572"/>
    </location>
</feature>
<dbReference type="GO" id="GO:0005975">
    <property type="term" value="P:carbohydrate metabolic process"/>
    <property type="evidence" value="ECO:0007669"/>
    <property type="project" value="InterPro"/>
</dbReference>
<gene>
    <name evidence="5" type="ORF">D9Q98_004999</name>
</gene>
<keyword evidence="6" id="KW-1185">Reference proteome</keyword>
<keyword evidence="2" id="KW-0472">Membrane</keyword>
<evidence type="ECO:0000256" key="2">
    <source>
        <dbReference type="SAM" id="Phobius"/>
    </source>
</evidence>
<dbReference type="Pfam" id="PF01522">
    <property type="entry name" value="Polysacc_deac_1"/>
    <property type="match status" value="1"/>
</dbReference>
<proteinExistence type="predicted"/>
<dbReference type="GO" id="GO:0016810">
    <property type="term" value="F:hydrolase activity, acting on carbon-nitrogen (but not peptide) bonds"/>
    <property type="evidence" value="ECO:0007669"/>
    <property type="project" value="InterPro"/>
</dbReference>
<name>A0A9D4TNP5_CHLVU</name>
<feature type="domain" description="NodB homology" evidence="4">
    <location>
        <begin position="95"/>
        <end position="185"/>
    </location>
</feature>
<feature type="region of interest" description="Disordered" evidence="1">
    <location>
        <begin position="334"/>
        <end position="389"/>
    </location>
</feature>
<feature type="transmembrane region" description="Helical" evidence="2">
    <location>
        <begin position="584"/>
        <end position="609"/>
    </location>
</feature>
<keyword evidence="2" id="KW-1133">Transmembrane helix</keyword>
<evidence type="ECO:0000313" key="5">
    <source>
        <dbReference type="EMBL" id="KAI3430404.1"/>
    </source>
</evidence>
<dbReference type="AlphaFoldDB" id="A0A9D4TNP5"/>
<dbReference type="InterPro" id="IPR011330">
    <property type="entry name" value="Glyco_hydro/deAcase_b/a-brl"/>
</dbReference>
<dbReference type="InterPro" id="IPR002509">
    <property type="entry name" value="NODB_dom"/>
</dbReference>
<evidence type="ECO:0000256" key="3">
    <source>
        <dbReference type="SAM" id="SignalP"/>
    </source>
</evidence>
<dbReference type="CDD" id="cd10919">
    <property type="entry name" value="CE4_CDA_like"/>
    <property type="match status" value="1"/>
</dbReference>
<comment type="caution">
    <text evidence="5">The sequence shown here is derived from an EMBL/GenBank/DDBJ whole genome shotgun (WGS) entry which is preliminary data.</text>
</comment>
<dbReference type="PANTHER" id="PTHR45985">
    <property type="match status" value="1"/>
</dbReference>
<reference evidence="5" key="1">
    <citation type="journal article" date="2019" name="Plant J.">
        <title>Chlorella vulgaris genome assembly and annotation reveals the molecular basis for metabolic acclimation to high light conditions.</title>
        <authorList>
            <person name="Cecchin M."/>
            <person name="Marcolungo L."/>
            <person name="Rossato M."/>
            <person name="Girolomoni L."/>
            <person name="Cosentino E."/>
            <person name="Cuine S."/>
            <person name="Li-Beisson Y."/>
            <person name="Delledonne M."/>
            <person name="Ballottari M."/>
        </authorList>
    </citation>
    <scope>NUCLEOTIDE SEQUENCE</scope>
    <source>
        <strain evidence="5">211/11P</strain>
    </source>
</reference>
<sequence>MWLRSWAPCTRPLTLVLIACLVTLSAAREPDWYSCDCSGRDNCMCPSTDPPGGLSPEDTPQFILFTHDDAIMRDTNRDIRGVCDGHYNPNGCPMVATMFTMGQGTDCDLMYDLWRDGYEIADHTWTHAAMPKNKLDRAETESEIMRVRSWAEDQCGIPEGSMRGYRSPYLDTNPVVRQVLQENGFLYDSTLMEDSNSVSAGMGDRLWPYTMDFGIPQNCAYFAPDQTCSEGERYPGLWEVPLWILSAKGTYTMDVGADNKFPLYDILMANFRAGYDGNRAPFPIYIHSPWFGSADRQRDMKKFRDYTESLGDVYWVTMSQLIAWMQNPVPASELKKSGSMCNMDPSPPPPSPSPPPPPPPPPLPPPPSPPPPSPPPPSPPPPPQRMPLSGVNVTMRFADLSEGDFLSEQSLVLDAWSSALALGGKPRNSFVAALIRVAAPAAAGRVLAPAPAPASDGLLLAPEAAPAPAAGGMSVRRLLQRGEVTTSPDGEPFNLQVTLVVAGDQPLRMYDAAQKLLQGSALADALAAQGLTLVGIPAVVPFWNGKAVQLPPPPSPRPPPPAPPAPPSPPPPIVEAVAGSGLPLWAIIAAAAGGTCLLLIVAVGAAVVIRRKQRAAALAASGQPAADAVEPADSVKECVPDAGKHTAISVTASTPRAAH</sequence>
<accession>A0A9D4TNP5</accession>
<feature type="chain" id="PRO_5038373761" description="NodB homology domain-containing protein" evidence="3">
    <location>
        <begin position="28"/>
        <end position="659"/>
    </location>
</feature>
<evidence type="ECO:0000259" key="4">
    <source>
        <dbReference type="Pfam" id="PF01522"/>
    </source>
</evidence>
<reference evidence="5" key="2">
    <citation type="submission" date="2020-11" db="EMBL/GenBank/DDBJ databases">
        <authorList>
            <person name="Cecchin M."/>
            <person name="Marcolungo L."/>
            <person name="Rossato M."/>
            <person name="Girolomoni L."/>
            <person name="Cosentino E."/>
            <person name="Cuine S."/>
            <person name="Li-Beisson Y."/>
            <person name="Delledonne M."/>
            <person name="Ballottari M."/>
        </authorList>
    </citation>
    <scope>NUCLEOTIDE SEQUENCE</scope>
    <source>
        <strain evidence="5">211/11P</strain>
        <tissue evidence="5">Whole cell</tissue>
    </source>
</reference>
<dbReference type="Gene3D" id="3.20.20.370">
    <property type="entry name" value="Glycoside hydrolase/deacetylase"/>
    <property type="match status" value="1"/>
</dbReference>
<feature type="signal peptide" evidence="3">
    <location>
        <begin position="1"/>
        <end position="27"/>
    </location>
</feature>
<organism evidence="5 6">
    <name type="scientific">Chlorella vulgaris</name>
    <name type="common">Green alga</name>
    <dbReference type="NCBI Taxonomy" id="3077"/>
    <lineage>
        <taxon>Eukaryota</taxon>
        <taxon>Viridiplantae</taxon>
        <taxon>Chlorophyta</taxon>
        <taxon>core chlorophytes</taxon>
        <taxon>Trebouxiophyceae</taxon>
        <taxon>Chlorellales</taxon>
        <taxon>Chlorellaceae</taxon>
        <taxon>Chlorella clade</taxon>
        <taxon>Chlorella</taxon>
    </lineage>
</organism>
<dbReference type="OrthoDB" id="504708at2759"/>
<evidence type="ECO:0000256" key="1">
    <source>
        <dbReference type="SAM" id="MobiDB-lite"/>
    </source>
</evidence>
<dbReference type="Proteomes" id="UP001055712">
    <property type="component" value="Unassembled WGS sequence"/>
</dbReference>
<evidence type="ECO:0000313" key="6">
    <source>
        <dbReference type="Proteomes" id="UP001055712"/>
    </source>
</evidence>
<dbReference type="PANTHER" id="PTHR45985:SF3">
    <property type="entry name" value="CHITIN DEACETYLASE-LIKE 4"/>
    <property type="match status" value="1"/>
</dbReference>
<dbReference type="SUPFAM" id="SSF88713">
    <property type="entry name" value="Glycoside hydrolase/deacetylase"/>
    <property type="match status" value="1"/>
</dbReference>
<keyword evidence="3" id="KW-0732">Signal</keyword>
<dbReference type="InterPro" id="IPR052740">
    <property type="entry name" value="CE4"/>
</dbReference>